<dbReference type="GO" id="GO:0008757">
    <property type="term" value="F:S-adenosylmethionine-dependent methyltransferase activity"/>
    <property type="evidence" value="ECO:0007669"/>
    <property type="project" value="InterPro"/>
</dbReference>
<dbReference type="Gene3D" id="3.40.50.150">
    <property type="entry name" value="Vaccinia Virus protein VP39"/>
    <property type="match status" value="2"/>
</dbReference>
<evidence type="ECO:0000313" key="5">
    <source>
        <dbReference type="EMBL" id="QIK71591.1"/>
    </source>
</evidence>
<organism evidence="5 6">
    <name type="scientific">Propioniciclava coleopterorum</name>
    <dbReference type="NCBI Taxonomy" id="2714937"/>
    <lineage>
        <taxon>Bacteria</taxon>
        <taxon>Bacillati</taxon>
        <taxon>Actinomycetota</taxon>
        <taxon>Actinomycetes</taxon>
        <taxon>Propionibacteriales</taxon>
        <taxon>Propionibacteriaceae</taxon>
        <taxon>Propioniciclava</taxon>
    </lineage>
</organism>
<dbReference type="InterPro" id="IPR029063">
    <property type="entry name" value="SAM-dependent_MTases_sf"/>
</dbReference>
<dbReference type="EMBL" id="CP049865">
    <property type="protein sequence ID" value="QIK71591.1"/>
    <property type="molecule type" value="Genomic_DNA"/>
</dbReference>
<keyword evidence="2 5" id="KW-0808">Transferase</keyword>
<evidence type="ECO:0000259" key="3">
    <source>
        <dbReference type="Pfam" id="PF05175"/>
    </source>
</evidence>
<dbReference type="RefSeq" id="WP_166232144.1">
    <property type="nucleotide sequence ID" value="NZ_CP049865.1"/>
</dbReference>
<dbReference type="InterPro" id="IPR046977">
    <property type="entry name" value="RsmC/RlmG"/>
</dbReference>
<dbReference type="Pfam" id="PF26049">
    <property type="entry name" value="RLMG_N"/>
    <property type="match status" value="1"/>
</dbReference>
<dbReference type="InterPro" id="IPR058679">
    <property type="entry name" value="RlmG_N"/>
</dbReference>
<dbReference type="AlphaFoldDB" id="A0A6G7Y4N9"/>
<dbReference type="CDD" id="cd02440">
    <property type="entry name" value="AdoMet_MTases"/>
    <property type="match status" value="1"/>
</dbReference>
<reference evidence="5 6" key="1">
    <citation type="submission" date="2020-03" db="EMBL/GenBank/DDBJ databases">
        <title>Propioniciclava sp. nov., isolated from Hydrophilus acuminatus.</title>
        <authorList>
            <person name="Hyun D.-W."/>
            <person name="Bae J.-W."/>
        </authorList>
    </citation>
    <scope>NUCLEOTIDE SEQUENCE [LARGE SCALE GENOMIC DNA]</scope>
    <source>
        <strain evidence="5 6">HDW11</strain>
    </source>
</reference>
<evidence type="ECO:0000256" key="1">
    <source>
        <dbReference type="ARBA" id="ARBA00022603"/>
    </source>
</evidence>
<accession>A0A6G7Y4N9</accession>
<sequence length="265" mass="27956">MPLDPVSSLILDEAGALPSRVLVLDDPTGGLVRAAAALGADARAWSDDVRAERLVAPERRLADHEQDWVPDLVLWHLPRSLSALEDYAQHLAATLPAHGRIVAGGRVKHMTPAQNTVLGRSFREVSASRGRQKSRVLHAAGPLPGPLRWPQRRYLPEVGLSAVAHGNVFGTNRLDDGTHLLLRTLARIGGTPDAAAPPTRGTALDLGCGSGLIASWLAVHGWIATATDVSRAALLSAQLTARANHVDVALRRADGLAGSAPNPST</sequence>
<evidence type="ECO:0000256" key="2">
    <source>
        <dbReference type="ARBA" id="ARBA00022679"/>
    </source>
</evidence>
<proteinExistence type="predicted"/>
<dbReference type="SUPFAM" id="SSF53335">
    <property type="entry name" value="S-adenosyl-L-methionine-dependent methyltransferases"/>
    <property type="match status" value="1"/>
</dbReference>
<feature type="domain" description="Methyltransferase small" evidence="3">
    <location>
        <begin position="163"/>
        <end position="258"/>
    </location>
</feature>
<dbReference type="Pfam" id="PF05175">
    <property type="entry name" value="MTS"/>
    <property type="match status" value="1"/>
</dbReference>
<name>A0A6G7Y4N9_9ACTN</name>
<gene>
    <name evidence="5" type="ORF">G7070_04005</name>
</gene>
<dbReference type="PANTHER" id="PTHR47816:SF4">
    <property type="entry name" value="RIBOSOMAL RNA SMALL SUBUNIT METHYLTRANSFERASE C"/>
    <property type="match status" value="1"/>
</dbReference>
<dbReference type="Proteomes" id="UP000501058">
    <property type="component" value="Chromosome"/>
</dbReference>
<keyword evidence="1 5" id="KW-0489">Methyltransferase</keyword>
<evidence type="ECO:0000259" key="4">
    <source>
        <dbReference type="Pfam" id="PF26049"/>
    </source>
</evidence>
<dbReference type="InterPro" id="IPR007848">
    <property type="entry name" value="Small_mtfrase_dom"/>
</dbReference>
<dbReference type="PANTHER" id="PTHR47816">
    <property type="entry name" value="RIBOSOMAL RNA SMALL SUBUNIT METHYLTRANSFERASE C"/>
    <property type="match status" value="1"/>
</dbReference>
<feature type="domain" description="RlmG N-terminal" evidence="4">
    <location>
        <begin position="58"/>
        <end position="139"/>
    </location>
</feature>
<evidence type="ECO:0000313" key="6">
    <source>
        <dbReference type="Proteomes" id="UP000501058"/>
    </source>
</evidence>
<dbReference type="KEGG" id="prv:G7070_04005"/>
<protein>
    <submittedName>
        <fullName evidence="5">Methyltransferase</fullName>
    </submittedName>
</protein>
<keyword evidence="6" id="KW-1185">Reference proteome</keyword>
<dbReference type="GO" id="GO:0032259">
    <property type="term" value="P:methylation"/>
    <property type="evidence" value="ECO:0007669"/>
    <property type="project" value="UniProtKB-KW"/>
</dbReference>